<feature type="non-terminal residue" evidence="2">
    <location>
        <position position="1"/>
    </location>
</feature>
<evidence type="ECO:0000313" key="2">
    <source>
        <dbReference type="EMBL" id="ORY96279.1"/>
    </source>
</evidence>
<reference evidence="2 3" key="1">
    <citation type="submission" date="2016-07" db="EMBL/GenBank/DDBJ databases">
        <title>Pervasive Adenine N6-methylation of Active Genes in Fungi.</title>
        <authorList>
            <consortium name="DOE Joint Genome Institute"/>
            <person name="Mondo S.J."/>
            <person name="Dannebaum R.O."/>
            <person name="Kuo R.C."/>
            <person name="Labutti K."/>
            <person name="Haridas S."/>
            <person name="Kuo A."/>
            <person name="Salamov A."/>
            <person name="Ahrendt S.R."/>
            <person name="Lipzen A."/>
            <person name="Sullivan W."/>
            <person name="Andreopoulos W.B."/>
            <person name="Clum A."/>
            <person name="Lindquist E."/>
            <person name="Daum C."/>
            <person name="Ramamoorthy G.K."/>
            <person name="Gryganskyi A."/>
            <person name="Culley D."/>
            <person name="Magnuson J.K."/>
            <person name="James T.Y."/>
            <person name="O'Malley M.A."/>
            <person name="Stajich J.E."/>
            <person name="Spatafora J.W."/>
            <person name="Visel A."/>
            <person name="Grigoriev I.V."/>
        </authorList>
    </citation>
    <scope>NUCLEOTIDE SEQUENCE [LARGE SCALE GENOMIC DNA]</scope>
    <source>
        <strain evidence="2 3">NRRL 2496</strain>
    </source>
</reference>
<evidence type="ECO:0000256" key="1">
    <source>
        <dbReference type="SAM" id="MobiDB-lite"/>
    </source>
</evidence>
<dbReference type="InParanoid" id="A0A1X2HBV7"/>
<feature type="region of interest" description="Disordered" evidence="1">
    <location>
        <begin position="1"/>
        <end position="79"/>
    </location>
</feature>
<comment type="caution">
    <text evidence="2">The sequence shown here is derived from an EMBL/GenBank/DDBJ whole genome shotgun (WGS) entry which is preliminary data.</text>
</comment>
<feature type="compositionally biased region" description="Polar residues" evidence="1">
    <location>
        <begin position="44"/>
        <end position="64"/>
    </location>
</feature>
<dbReference type="EMBL" id="MCGN01000005">
    <property type="protein sequence ID" value="ORY96279.1"/>
    <property type="molecule type" value="Genomic_DNA"/>
</dbReference>
<keyword evidence="3" id="KW-1185">Reference proteome</keyword>
<protein>
    <submittedName>
        <fullName evidence="2">Uncharacterized protein</fullName>
    </submittedName>
</protein>
<gene>
    <name evidence="2" type="ORF">BCR43DRAFT_491403</name>
</gene>
<dbReference type="AlphaFoldDB" id="A0A1X2HBV7"/>
<dbReference type="Proteomes" id="UP000242180">
    <property type="component" value="Unassembled WGS sequence"/>
</dbReference>
<evidence type="ECO:0000313" key="3">
    <source>
        <dbReference type="Proteomes" id="UP000242180"/>
    </source>
</evidence>
<feature type="compositionally biased region" description="Basic and acidic residues" evidence="1">
    <location>
        <begin position="10"/>
        <end position="20"/>
    </location>
</feature>
<proteinExistence type="predicted"/>
<sequence length="79" mass="8792">SNSMSTHPHVSREVQRKPAESRSPTGISRHDKSNPNREAANAEQKPNSFRASLGQTLPRQSQLEITHRGKDNDTTMAPM</sequence>
<accession>A0A1X2HBV7</accession>
<organism evidence="2 3">
    <name type="scientific">Syncephalastrum racemosum</name>
    <name type="common">Filamentous fungus</name>
    <dbReference type="NCBI Taxonomy" id="13706"/>
    <lineage>
        <taxon>Eukaryota</taxon>
        <taxon>Fungi</taxon>
        <taxon>Fungi incertae sedis</taxon>
        <taxon>Mucoromycota</taxon>
        <taxon>Mucoromycotina</taxon>
        <taxon>Mucoromycetes</taxon>
        <taxon>Mucorales</taxon>
        <taxon>Syncephalastraceae</taxon>
        <taxon>Syncephalastrum</taxon>
    </lineage>
</organism>
<name>A0A1X2HBV7_SYNRA</name>